<dbReference type="Pfam" id="PF08281">
    <property type="entry name" value="Sigma70_r4_2"/>
    <property type="match status" value="1"/>
</dbReference>
<dbReference type="Pfam" id="PF04542">
    <property type="entry name" value="Sigma70_r2"/>
    <property type="match status" value="1"/>
</dbReference>
<organism evidence="8 9">
    <name type="scientific">Peribacillus huizhouensis</name>
    <dbReference type="NCBI Taxonomy" id="1501239"/>
    <lineage>
        <taxon>Bacteria</taxon>
        <taxon>Bacillati</taxon>
        <taxon>Bacillota</taxon>
        <taxon>Bacilli</taxon>
        <taxon>Bacillales</taxon>
        <taxon>Bacillaceae</taxon>
        <taxon>Peribacillus</taxon>
    </lineage>
</organism>
<dbReference type="InterPro" id="IPR013324">
    <property type="entry name" value="RNA_pol_sigma_r3/r4-like"/>
</dbReference>
<accession>A0ABR6CWP6</accession>
<dbReference type="InterPro" id="IPR036388">
    <property type="entry name" value="WH-like_DNA-bd_sf"/>
</dbReference>
<evidence type="ECO:0000256" key="3">
    <source>
        <dbReference type="ARBA" id="ARBA00023082"/>
    </source>
</evidence>
<name>A0ABR6CWP6_9BACI</name>
<dbReference type="SUPFAM" id="SSF88946">
    <property type="entry name" value="Sigma2 domain of RNA polymerase sigma factors"/>
    <property type="match status" value="1"/>
</dbReference>
<sequence>MKNGAIEDFLIDEAKLVYKYLLKMGASKEDAEDILQDTLYRTIKNIDSIHEDKVRAWLFKVAINNYYNLYSRKKTMVHLTSEQLEMIKPSSNSAEEIYLTEQNKKELMSALNELKPAYKNLLILKYYMDLSYKEIASILETSEQNIKVYLYRARNTFKHIWEGNHDEQ</sequence>
<dbReference type="Gene3D" id="1.10.10.10">
    <property type="entry name" value="Winged helix-like DNA-binding domain superfamily/Winged helix DNA-binding domain"/>
    <property type="match status" value="1"/>
</dbReference>
<keyword evidence="3" id="KW-0731">Sigma factor</keyword>
<evidence type="ECO:0000256" key="5">
    <source>
        <dbReference type="ARBA" id="ARBA00023163"/>
    </source>
</evidence>
<dbReference type="CDD" id="cd06171">
    <property type="entry name" value="Sigma70_r4"/>
    <property type="match status" value="1"/>
</dbReference>
<reference evidence="8 9" key="1">
    <citation type="submission" date="2020-08" db="EMBL/GenBank/DDBJ databases">
        <title>Genomic Encyclopedia of Type Strains, Phase IV (KMG-IV): sequencing the most valuable type-strain genomes for metagenomic binning, comparative biology and taxonomic classification.</title>
        <authorList>
            <person name="Goeker M."/>
        </authorList>
    </citation>
    <scope>NUCLEOTIDE SEQUENCE [LARGE SCALE GENOMIC DNA]</scope>
    <source>
        <strain evidence="8 9">DSM 105481</strain>
    </source>
</reference>
<dbReference type="PANTHER" id="PTHR43133">
    <property type="entry name" value="RNA POLYMERASE ECF-TYPE SIGMA FACTO"/>
    <property type="match status" value="1"/>
</dbReference>
<evidence type="ECO:0000259" key="6">
    <source>
        <dbReference type="Pfam" id="PF04542"/>
    </source>
</evidence>
<dbReference type="InterPro" id="IPR039425">
    <property type="entry name" value="RNA_pol_sigma-70-like"/>
</dbReference>
<comment type="caution">
    <text evidence="8">The sequence shown here is derived from an EMBL/GenBank/DDBJ whole genome shotgun (WGS) entry which is preliminary data.</text>
</comment>
<dbReference type="PANTHER" id="PTHR43133:SF52">
    <property type="entry name" value="ECF RNA POLYMERASE SIGMA FACTOR SIGL"/>
    <property type="match status" value="1"/>
</dbReference>
<keyword evidence="2" id="KW-0805">Transcription regulation</keyword>
<feature type="domain" description="RNA polymerase sigma factor 70 region 4 type 2" evidence="7">
    <location>
        <begin position="105"/>
        <end position="155"/>
    </location>
</feature>
<dbReference type="EMBL" id="JACJHX010000046">
    <property type="protein sequence ID" value="MBA9029449.1"/>
    <property type="molecule type" value="Genomic_DNA"/>
</dbReference>
<dbReference type="Proteomes" id="UP000626697">
    <property type="component" value="Unassembled WGS sequence"/>
</dbReference>
<dbReference type="NCBIfam" id="TIGR02937">
    <property type="entry name" value="sigma70-ECF"/>
    <property type="match status" value="1"/>
</dbReference>
<keyword evidence="4" id="KW-0238">DNA-binding</keyword>
<dbReference type="InterPro" id="IPR013249">
    <property type="entry name" value="RNA_pol_sigma70_r4_t2"/>
</dbReference>
<proteinExistence type="inferred from homology"/>
<evidence type="ECO:0000259" key="7">
    <source>
        <dbReference type="Pfam" id="PF08281"/>
    </source>
</evidence>
<keyword evidence="9" id="KW-1185">Reference proteome</keyword>
<dbReference type="InterPro" id="IPR014284">
    <property type="entry name" value="RNA_pol_sigma-70_dom"/>
</dbReference>
<dbReference type="SUPFAM" id="SSF88659">
    <property type="entry name" value="Sigma3 and sigma4 domains of RNA polymerase sigma factors"/>
    <property type="match status" value="1"/>
</dbReference>
<keyword evidence="5" id="KW-0804">Transcription</keyword>
<evidence type="ECO:0000256" key="4">
    <source>
        <dbReference type="ARBA" id="ARBA00023125"/>
    </source>
</evidence>
<evidence type="ECO:0000256" key="2">
    <source>
        <dbReference type="ARBA" id="ARBA00023015"/>
    </source>
</evidence>
<evidence type="ECO:0000256" key="1">
    <source>
        <dbReference type="ARBA" id="ARBA00010641"/>
    </source>
</evidence>
<dbReference type="InterPro" id="IPR013325">
    <property type="entry name" value="RNA_pol_sigma_r2"/>
</dbReference>
<feature type="domain" description="RNA polymerase sigma-70 region 2" evidence="6">
    <location>
        <begin position="14"/>
        <end position="74"/>
    </location>
</feature>
<evidence type="ECO:0000313" key="8">
    <source>
        <dbReference type="EMBL" id="MBA9029449.1"/>
    </source>
</evidence>
<evidence type="ECO:0000313" key="9">
    <source>
        <dbReference type="Proteomes" id="UP000626697"/>
    </source>
</evidence>
<dbReference type="InterPro" id="IPR007627">
    <property type="entry name" value="RNA_pol_sigma70_r2"/>
</dbReference>
<dbReference type="Gene3D" id="1.10.1740.10">
    <property type="match status" value="1"/>
</dbReference>
<gene>
    <name evidence="8" type="ORF">HNP81_004861</name>
</gene>
<protein>
    <submittedName>
        <fullName evidence="8">RNA polymerase sigma-70 factor (ECF subfamily)</fullName>
    </submittedName>
</protein>
<comment type="similarity">
    <text evidence="1">Belongs to the sigma-70 factor family. ECF subfamily.</text>
</comment>
<dbReference type="RefSeq" id="WP_182504177.1">
    <property type="nucleotide sequence ID" value="NZ_JACJHX010000046.1"/>
</dbReference>